<dbReference type="PANTHER" id="PTHR11236:SF9">
    <property type="entry name" value="ANTHRANILATE SYNTHASE COMPONENT 1"/>
    <property type="match status" value="1"/>
</dbReference>
<dbReference type="GO" id="GO:0004049">
    <property type="term" value="F:anthranilate synthase activity"/>
    <property type="evidence" value="ECO:0007669"/>
    <property type="project" value="UniProtKB-EC"/>
</dbReference>
<comment type="subunit">
    <text evidence="3 12">Heterotetramer consisting of two non-identical subunits: a beta subunit (TrpG) and a large alpha subunit (TrpE).</text>
</comment>
<dbReference type="PANTHER" id="PTHR11236">
    <property type="entry name" value="AMINOBENZOATE/ANTHRANILATE SYNTHASE"/>
    <property type="match status" value="1"/>
</dbReference>
<evidence type="ECO:0000256" key="8">
    <source>
        <dbReference type="ARBA" id="ARBA00023141"/>
    </source>
</evidence>
<evidence type="ECO:0000256" key="11">
    <source>
        <dbReference type="ARBA" id="ARBA00047683"/>
    </source>
</evidence>
<keyword evidence="6 12" id="KW-0028">Amino-acid biosynthesis</keyword>
<dbReference type="InterPro" id="IPR015890">
    <property type="entry name" value="Chorismate_C"/>
</dbReference>
<dbReference type="Gene3D" id="3.60.120.10">
    <property type="entry name" value="Anthranilate synthase"/>
    <property type="match status" value="1"/>
</dbReference>
<dbReference type="GO" id="GO:0046872">
    <property type="term" value="F:metal ion binding"/>
    <property type="evidence" value="ECO:0007669"/>
    <property type="project" value="UniProtKB-KW"/>
</dbReference>
<evidence type="ECO:0000256" key="7">
    <source>
        <dbReference type="ARBA" id="ARBA00022822"/>
    </source>
</evidence>
<comment type="caution">
    <text evidence="15">The sequence shown here is derived from an EMBL/GenBank/DDBJ whole genome shotgun (WGS) entry which is preliminary data.</text>
</comment>
<comment type="similarity">
    <text evidence="2 12">Belongs to the anthranilate synthase component I family.</text>
</comment>
<evidence type="ECO:0000256" key="12">
    <source>
        <dbReference type="RuleBase" id="RU364045"/>
    </source>
</evidence>
<evidence type="ECO:0000256" key="5">
    <source>
        <dbReference type="ARBA" id="ARBA00020653"/>
    </source>
</evidence>
<dbReference type="Pfam" id="PF00425">
    <property type="entry name" value="Chorismate_bind"/>
    <property type="match status" value="1"/>
</dbReference>
<accession>A0A2G3DXS5</accession>
<evidence type="ECO:0000313" key="15">
    <source>
        <dbReference type="EMBL" id="PHU35852.1"/>
    </source>
</evidence>
<comment type="function">
    <text evidence="10 12">Part of a heterotetrameric complex that catalyzes the two-step biosynthesis of anthranilate, an intermediate in the biosynthesis of L-tryptophan. In the first step, the glutamine-binding beta subunit (TrpG) of anthranilate synthase (AS) provides the glutamine amidotransferase activity which generates ammonia as a substrate that, along with chorismate, is used in the second step, catalyzed by the large alpha subunit of AS (TrpE) to produce anthranilate. In the absence of TrpG, TrpE can synthesize anthranilate directly from chorismate and high concentrations of ammonia.</text>
</comment>
<evidence type="ECO:0000256" key="2">
    <source>
        <dbReference type="ARBA" id="ARBA00009562"/>
    </source>
</evidence>
<reference evidence="15 16" key="2">
    <citation type="submission" date="2017-10" db="EMBL/GenBank/DDBJ databases">
        <authorList>
            <person name="Banno H."/>
            <person name="Chua N.-H."/>
        </authorList>
    </citation>
    <scope>NUCLEOTIDE SEQUENCE [LARGE SCALE GENOMIC DNA]</scope>
    <source>
        <strain evidence="15 16">JK626</strain>
    </source>
</reference>
<comment type="pathway">
    <text evidence="1 12">Amino-acid biosynthesis; L-tryptophan biosynthesis; L-tryptophan from chorismate: step 1/5.</text>
</comment>
<sequence>MFPSIEEVVRLAKTKEYKRIPVAIEMLSDSLTTIEAVRILRNASHQCYLLESASQTETWGRYSFLGFNPKMEITCQDGVVSIKENCGNSKTLIEERKVAHPGEILREVIKKYKSPTIQGLPTFTGGLVGYFSYDYIKYSEPKLVLENHGEDEFKDMDLMLFDDVIAFDNFRQKIYLITGISLDGVSDKESDIASEYEDANLRLEALKDILTKGKKKEFEPLKLDSEIQPKFTKAEYGNMVEKAKNYIKEGDIFQVVLSNPLTAKASGSLFDVYRLLRASNPSPYMFYFSSDDIEIAGASPETLVKVEQRKVSTFPLAGTRPRGKNQAEDEALEAELLADEKERAEHNMLVDLGRNDIGKISRIGSVNVEKYMGIERYSHVMHIGSTVVGELAEDKDVIDAVDAILPAGTLSGAPKFRACEIIEELEQSKRGIYGGALGYIDFSGNLDVCIAIRLVYKKNDSICIRSGAGIVFDSVPEKEAEECINKAKAVVKAVEQAEGGLE</sequence>
<dbReference type="EC" id="4.1.3.27" evidence="4 12"/>
<dbReference type="InterPro" id="IPR006805">
    <property type="entry name" value="Anth_synth_I_N"/>
</dbReference>
<dbReference type="PRINTS" id="PR00095">
    <property type="entry name" value="ANTSNTHASEI"/>
</dbReference>
<dbReference type="SUPFAM" id="SSF56322">
    <property type="entry name" value="ADC synthase"/>
    <property type="match status" value="1"/>
</dbReference>
<dbReference type="NCBIfam" id="TIGR00564">
    <property type="entry name" value="trpE_most"/>
    <property type="match status" value="1"/>
</dbReference>
<keyword evidence="12" id="KW-0460">Magnesium</keyword>
<comment type="cofactor">
    <cofactor evidence="12">
        <name>Mg(2+)</name>
        <dbReference type="ChEBI" id="CHEBI:18420"/>
    </cofactor>
</comment>
<protein>
    <recommendedName>
        <fullName evidence="5 12">Anthranilate synthase component 1</fullName>
        <ecNumber evidence="4 12">4.1.3.27</ecNumber>
    </recommendedName>
</protein>
<dbReference type="InterPro" id="IPR005256">
    <property type="entry name" value="Anth_synth_I_PabB"/>
</dbReference>
<dbReference type="AlphaFoldDB" id="A0A2G3DXS5"/>
<keyword evidence="12" id="KW-0479">Metal-binding</keyword>
<evidence type="ECO:0000313" key="16">
    <source>
        <dbReference type="Proteomes" id="UP000225889"/>
    </source>
</evidence>
<feature type="domain" description="Chorismate-utilising enzyme C-terminal" evidence="13">
    <location>
        <begin position="233"/>
        <end position="486"/>
    </location>
</feature>
<name>A0A2G3DXS5_9FIRM</name>
<dbReference type="EMBL" id="PDYF01000008">
    <property type="protein sequence ID" value="PHU35852.1"/>
    <property type="molecule type" value="Genomic_DNA"/>
</dbReference>
<evidence type="ECO:0000256" key="6">
    <source>
        <dbReference type="ARBA" id="ARBA00022605"/>
    </source>
</evidence>
<dbReference type="Proteomes" id="UP000225889">
    <property type="component" value="Unassembled WGS sequence"/>
</dbReference>
<reference evidence="15 16" key="1">
    <citation type="submission" date="2017-10" db="EMBL/GenBank/DDBJ databases">
        <title>Resolving the taxonomy of Roseburia spp., Eubacterium rectale and Agathobacter spp. through phylogenomic analysis.</title>
        <authorList>
            <person name="Sheridan P.O."/>
            <person name="Walker A.W."/>
            <person name="Duncan S.H."/>
            <person name="Scott K.P."/>
            <person name="Toole P.W.O."/>
            <person name="Luis P."/>
            <person name="Flint H.J."/>
        </authorList>
    </citation>
    <scope>NUCLEOTIDE SEQUENCE [LARGE SCALE GENOMIC DNA]</scope>
    <source>
        <strain evidence="15 16">JK626</strain>
    </source>
</reference>
<dbReference type="InterPro" id="IPR019999">
    <property type="entry name" value="Anth_synth_I-like"/>
</dbReference>
<evidence type="ECO:0000256" key="1">
    <source>
        <dbReference type="ARBA" id="ARBA00004873"/>
    </source>
</evidence>
<dbReference type="Pfam" id="PF04715">
    <property type="entry name" value="Anth_synt_I_N"/>
    <property type="match status" value="1"/>
</dbReference>
<feature type="domain" description="Anthranilate synthase component I N-terminal" evidence="14">
    <location>
        <begin position="29"/>
        <end position="176"/>
    </location>
</feature>
<evidence type="ECO:0000259" key="14">
    <source>
        <dbReference type="Pfam" id="PF04715"/>
    </source>
</evidence>
<proteinExistence type="inferred from homology"/>
<comment type="catalytic activity">
    <reaction evidence="11 12">
        <text>chorismate + L-glutamine = anthranilate + pyruvate + L-glutamate + H(+)</text>
        <dbReference type="Rhea" id="RHEA:21732"/>
        <dbReference type="ChEBI" id="CHEBI:15361"/>
        <dbReference type="ChEBI" id="CHEBI:15378"/>
        <dbReference type="ChEBI" id="CHEBI:16567"/>
        <dbReference type="ChEBI" id="CHEBI:29748"/>
        <dbReference type="ChEBI" id="CHEBI:29985"/>
        <dbReference type="ChEBI" id="CHEBI:58359"/>
        <dbReference type="EC" id="4.1.3.27"/>
    </reaction>
</comment>
<keyword evidence="7 12" id="KW-0822">Tryptophan biosynthesis</keyword>
<evidence type="ECO:0000256" key="4">
    <source>
        <dbReference type="ARBA" id="ARBA00012266"/>
    </source>
</evidence>
<evidence type="ECO:0000259" key="13">
    <source>
        <dbReference type="Pfam" id="PF00425"/>
    </source>
</evidence>
<keyword evidence="9 12" id="KW-0456">Lyase</keyword>
<keyword evidence="8 12" id="KW-0057">Aromatic amino acid biosynthesis</keyword>
<evidence type="ECO:0000256" key="10">
    <source>
        <dbReference type="ARBA" id="ARBA00025634"/>
    </source>
</evidence>
<dbReference type="GO" id="GO:0000162">
    <property type="term" value="P:L-tryptophan biosynthetic process"/>
    <property type="evidence" value="ECO:0007669"/>
    <property type="project" value="UniProtKB-UniPathway"/>
</dbReference>
<gene>
    <name evidence="12 15" type="primary">trpE</name>
    <name evidence="15" type="ORF">CSX01_04390</name>
</gene>
<dbReference type="InterPro" id="IPR005801">
    <property type="entry name" value="ADC_synthase"/>
</dbReference>
<evidence type="ECO:0000256" key="9">
    <source>
        <dbReference type="ARBA" id="ARBA00023239"/>
    </source>
</evidence>
<dbReference type="RefSeq" id="WP_099391568.1">
    <property type="nucleotide sequence ID" value="NZ_PDYF01000008.1"/>
</dbReference>
<evidence type="ECO:0000256" key="3">
    <source>
        <dbReference type="ARBA" id="ARBA00011575"/>
    </source>
</evidence>
<dbReference type="UniPathway" id="UPA00035">
    <property type="reaction ID" value="UER00040"/>
</dbReference>
<organism evidence="15 16">
    <name type="scientific">Pseudobutyrivibrio ruminis</name>
    <dbReference type="NCBI Taxonomy" id="46206"/>
    <lineage>
        <taxon>Bacteria</taxon>
        <taxon>Bacillati</taxon>
        <taxon>Bacillota</taxon>
        <taxon>Clostridia</taxon>
        <taxon>Lachnospirales</taxon>
        <taxon>Lachnospiraceae</taxon>
        <taxon>Pseudobutyrivibrio</taxon>
    </lineage>
</organism>